<dbReference type="SUPFAM" id="SSF56112">
    <property type="entry name" value="Protein kinase-like (PK-like)"/>
    <property type="match status" value="1"/>
</dbReference>
<sequence>SFRFCYESDIWSLGVILVECLTGIRPYEGHTPEETINNIKNGSMDPLPDEIKGEIGDMILGMLNVEPTKRPSASDLLKTDLMLHQVEIEIQIEQDKKLSAYSTWEKISHNVSVQKISIWENIKEDLLQPLVGTQEQIQSIIEMQEMDCKLLSQQLEDRYDDEFRGNIIDSGVAEGLQFIFENRELNLISRPLSYVFFDLTSPASDKIRLQLYEIQPFLGLIRLLEHSDILVVVDAIHSLFNILASGAETAPRTEPHPQFDDLSSWNGIEKIFQLFRRNLDKNSKNISSFCIGIIFRAKEFADQTMGLEIISHLKSLLSDQDVLIKETAKFALKDLAQNEEQTMKCLLSRHLYRQQVSSSN</sequence>
<comment type="caution">
    <text evidence="7">The sequence shown here is derived from an EMBL/GenBank/DDBJ whole genome shotgun (WGS) entry which is preliminary data.</text>
</comment>
<evidence type="ECO:0000256" key="1">
    <source>
        <dbReference type="ARBA" id="ARBA00012513"/>
    </source>
</evidence>
<evidence type="ECO:0000256" key="2">
    <source>
        <dbReference type="ARBA" id="ARBA00022679"/>
    </source>
</evidence>
<name>A0A5J4TFS3_9EUKA</name>
<evidence type="ECO:0000259" key="6">
    <source>
        <dbReference type="PROSITE" id="PS50011"/>
    </source>
</evidence>
<dbReference type="EMBL" id="SNRW01031608">
    <property type="protein sequence ID" value="KAA6357314.1"/>
    <property type="molecule type" value="Genomic_DNA"/>
</dbReference>
<keyword evidence="2" id="KW-0808">Transferase</keyword>
<evidence type="ECO:0000313" key="8">
    <source>
        <dbReference type="Proteomes" id="UP000324800"/>
    </source>
</evidence>
<dbReference type="GO" id="GO:0004674">
    <property type="term" value="F:protein serine/threonine kinase activity"/>
    <property type="evidence" value="ECO:0007669"/>
    <property type="project" value="UniProtKB-EC"/>
</dbReference>
<feature type="non-terminal residue" evidence="7">
    <location>
        <position position="1"/>
    </location>
</feature>
<dbReference type="InterPro" id="IPR011009">
    <property type="entry name" value="Kinase-like_dom_sf"/>
</dbReference>
<dbReference type="Gene3D" id="1.25.10.10">
    <property type="entry name" value="Leucine-rich Repeat Variant"/>
    <property type="match status" value="1"/>
</dbReference>
<dbReference type="PANTHER" id="PTHR43671">
    <property type="entry name" value="SERINE/THREONINE-PROTEIN KINASE NEK"/>
    <property type="match status" value="1"/>
</dbReference>
<evidence type="ECO:0000256" key="3">
    <source>
        <dbReference type="ARBA" id="ARBA00022741"/>
    </source>
</evidence>
<dbReference type="SUPFAM" id="SSF48371">
    <property type="entry name" value="ARM repeat"/>
    <property type="match status" value="1"/>
</dbReference>
<keyword evidence="4" id="KW-0418">Kinase</keyword>
<dbReference type="PANTHER" id="PTHR43671:SF13">
    <property type="entry name" value="SERINE_THREONINE-PROTEIN KINASE NEK2"/>
    <property type="match status" value="1"/>
</dbReference>
<keyword evidence="5" id="KW-0067">ATP-binding</keyword>
<reference evidence="7 8" key="1">
    <citation type="submission" date="2019-03" db="EMBL/GenBank/DDBJ databases">
        <title>Single cell metagenomics reveals metabolic interactions within the superorganism composed of flagellate Streblomastix strix and complex community of Bacteroidetes bacteria on its surface.</title>
        <authorList>
            <person name="Treitli S.C."/>
            <person name="Kolisko M."/>
            <person name="Husnik F."/>
            <person name="Keeling P."/>
            <person name="Hampl V."/>
        </authorList>
    </citation>
    <scope>NUCLEOTIDE SEQUENCE [LARGE SCALE GENOMIC DNA]</scope>
    <source>
        <strain evidence="7">ST1C</strain>
    </source>
</reference>
<dbReference type="Gene3D" id="1.10.510.10">
    <property type="entry name" value="Transferase(Phosphotransferase) domain 1"/>
    <property type="match status" value="1"/>
</dbReference>
<dbReference type="Pfam" id="PF00069">
    <property type="entry name" value="Pkinase"/>
    <property type="match status" value="1"/>
</dbReference>
<dbReference type="AlphaFoldDB" id="A0A5J4TFS3"/>
<dbReference type="Proteomes" id="UP000324800">
    <property type="component" value="Unassembled WGS sequence"/>
</dbReference>
<dbReference type="GO" id="GO:0005524">
    <property type="term" value="F:ATP binding"/>
    <property type="evidence" value="ECO:0007669"/>
    <property type="project" value="UniProtKB-KW"/>
</dbReference>
<accession>A0A5J4TFS3</accession>
<feature type="domain" description="Protein kinase" evidence="6">
    <location>
        <begin position="1"/>
        <end position="83"/>
    </location>
</feature>
<dbReference type="InterPro" id="IPR011989">
    <property type="entry name" value="ARM-like"/>
</dbReference>
<evidence type="ECO:0000313" key="7">
    <source>
        <dbReference type="EMBL" id="KAA6357314.1"/>
    </source>
</evidence>
<dbReference type="EC" id="2.7.11.1" evidence="1"/>
<dbReference type="InterPro" id="IPR000719">
    <property type="entry name" value="Prot_kinase_dom"/>
</dbReference>
<protein>
    <recommendedName>
        <fullName evidence="1">non-specific serine/threonine protein kinase</fullName>
        <ecNumber evidence="1">2.7.11.1</ecNumber>
    </recommendedName>
</protein>
<dbReference type="PROSITE" id="PS50011">
    <property type="entry name" value="PROTEIN_KINASE_DOM"/>
    <property type="match status" value="1"/>
</dbReference>
<dbReference type="InterPro" id="IPR016024">
    <property type="entry name" value="ARM-type_fold"/>
</dbReference>
<gene>
    <name evidence="7" type="ORF">EZS28_047159</name>
</gene>
<evidence type="ECO:0000256" key="5">
    <source>
        <dbReference type="ARBA" id="ARBA00022840"/>
    </source>
</evidence>
<proteinExistence type="predicted"/>
<dbReference type="InterPro" id="IPR050660">
    <property type="entry name" value="NEK_Ser/Thr_kinase"/>
</dbReference>
<keyword evidence="3" id="KW-0547">Nucleotide-binding</keyword>
<organism evidence="7 8">
    <name type="scientific">Streblomastix strix</name>
    <dbReference type="NCBI Taxonomy" id="222440"/>
    <lineage>
        <taxon>Eukaryota</taxon>
        <taxon>Metamonada</taxon>
        <taxon>Preaxostyla</taxon>
        <taxon>Oxymonadida</taxon>
        <taxon>Streblomastigidae</taxon>
        <taxon>Streblomastix</taxon>
    </lineage>
</organism>
<evidence type="ECO:0000256" key="4">
    <source>
        <dbReference type="ARBA" id="ARBA00022777"/>
    </source>
</evidence>